<comment type="caution">
    <text evidence="1">The sequence shown here is derived from an EMBL/GenBank/DDBJ whole genome shotgun (WGS) entry which is preliminary data.</text>
</comment>
<name>A0A0J9E730_9RHOB</name>
<gene>
    <name evidence="1" type="ORF">AIOL_003477</name>
</gene>
<dbReference type="EC" id="1.1.1.95" evidence="1"/>
<keyword evidence="1" id="KW-0560">Oxidoreductase</keyword>
<accession>A0A0J9E730</accession>
<dbReference type="RefSeq" id="WP_394298927.1">
    <property type="nucleotide sequence ID" value="NZ_LFTY01000002.1"/>
</dbReference>
<organism evidence="1 2">
    <name type="scientific">Candidatus Rhodobacter oscarellae</name>
    <dbReference type="NCBI Taxonomy" id="1675527"/>
    <lineage>
        <taxon>Bacteria</taxon>
        <taxon>Pseudomonadati</taxon>
        <taxon>Pseudomonadota</taxon>
        <taxon>Alphaproteobacteria</taxon>
        <taxon>Rhodobacterales</taxon>
        <taxon>Rhodobacter group</taxon>
        <taxon>Rhodobacter</taxon>
    </lineage>
</organism>
<sequence length="51" mass="5852">MSKPVVLQVGPYPDWDHAPLDDAFDMRRYFEAGDARAFLDLDNVLLQPHHA</sequence>
<dbReference type="PATRIC" id="fig|1675527.3.peg.3638"/>
<dbReference type="GO" id="GO:0004617">
    <property type="term" value="F:phosphoglycerate dehydrogenase activity"/>
    <property type="evidence" value="ECO:0007669"/>
    <property type="project" value="UniProtKB-EC"/>
</dbReference>
<proteinExistence type="predicted"/>
<keyword evidence="2" id="KW-1185">Reference proteome</keyword>
<reference evidence="1 2" key="1">
    <citation type="submission" date="2015-06" db="EMBL/GenBank/DDBJ databases">
        <title>Draft genome sequence of an Alphaproteobacteria species associated to the Mediterranean sponge Oscarella lobularis.</title>
        <authorList>
            <person name="Jourda C."/>
            <person name="Santini S."/>
            <person name="Claverie J.-M."/>
        </authorList>
    </citation>
    <scope>NUCLEOTIDE SEQUENCE [LARGE SCALE GENOMIC DNA]</scope>
    <source>
        <strain evidence="1">IGS</strain>
    </source>
</reference>
<dbReference type="EMBL" id="LFTY01000002">
    <property type="protein sequence ID" value="KMW58502.1"/>
    <property type="molecule type" value="Genomic_DNA"/>
</dbReference>
<protein>
    <submittedName>
        <fullName evidence="1">D-3-phosphoglycerate dehydrogenase</fullName>
        <ecNumber evidence="1">1.1.1.95</ecNumber>
    </submittedName>
</protein>
<dbReference type="AlphaFoldDB" id="A0A0J9E730"/>
<dbReference type="Proteomes" id="UP000037178">
    <property type="component" value="Unassembled WGS sequence"/>
</dbReference>
<dbReference type="STRING" id="1675527.AIOL_003477"/>
<evidence type="ECO:0000313" key="1">
    <source>
        <dbReference type="EMBL" id="KMW58502.1"/>
    </source>
</evidence>
<evidence type="ECO:0000313" key="2">
    <source>
        <dbReference type="Proteomes" id="UP000037178"/>
    </source>
</evidence>